<evidence type="ECO:0000256" key="9">
    <source>
        <dbReference type="ARBA" id="ARBA00022989"/>
    </source>
</evidence>
<evidence type="ECO:0000256" key="10">
    <source>
        <dbReference type="ARBA" id="ARBA00023037"/>
    </source>
</evidence>
<dbReference type="InterPro" id="IPR002035">
    <property type="entry name" value="VWF_A"/>
</dbReference>
<keyword evidence="12" id="KW-1015">Disulfide bond</keyword>
<dbReference type="PROSITE" id="PS50234">
    <property type="entry name" value="VWFA"/>
    <property type="match status" value="1"/>
</dbReference>
<dbReference type="Pfam" id="PF20805">
    <property type="entry name" value="Integrin_A_Ig_2"/>
    <property type="match status" value="1"/>
</dbReference>
<dbReference type="GO" id="GO:0046872">
    <property type="term" value="F:metal ion binding"/>
    <property type="evidence" value="ECO:0007669"/>
    <property type="project" value="UniProtKB-KW"/>
</dbReference>
<feature type="repeat" description="FG-GAP" evidence="15">
    <location>
        <begin position="485"/>
        <end position="545"/>
    </location>
</feature>
<dbReference type="GO" id="GO:0005178">
    <property type="term" value="F:integrin binding"/>
    <property type="evidence" value="ECO:0007669"/>
    <property type="project" value="TreeGrafter"/>
</dbReference>
<feature type="repeat" description="FG-GAP" evidence="15">
    <location>
        <begin position="434"/>
        <end position="484"/>
    </location>
</feature>
<keyword evidence="6" id="KW-0677">Repeat</keyword>
<keyword evidence="7" id="KW-0106">Calcium</keyword>
<dbReference type="InterPro" id="IPR013519">
    <property type="entry name" value="Int_alpha_beta-p"/>
</dbReference>
<evidence type="ECO:0000256" key="3">
    <source>
        <dbReference type="ARBA" id="ARBA00022692"/>
    </source>
</evidence>
<comment type="caution">
    <text evidence="19">The sequence shown here is derived from an EMBL/GenBank/DDBJ whole genome shotgun (WGS) entry which is preliminary data.</text>
</comment>
<keyword evidence="13 16" id="KW-0675">Receptor</keyword>
<dbReference type="InterPro" id="IPR048285">
    <property type="entry name" value="Integrin_alpha_Ig-like_2"/>
</dbReference>
<keyword evidence="11 16" id="KW-0472">Membrane</keyword>
<dbReference type="InterPro" id="IPR013517">
    <property type="entry name" value="FG-GAP"/>
</dbReference>
<evidence type="ECO:0000256" key="13">
    <source>
        <dbReference type="ARBA" id="ARBA00023170"/>
    </source>
</evidence>
<dbReference type="InterPro" id="IPR028994">
    <property type="entry name" value="Integrin_alpha_N"/>
</dbReference>
<evidence type="ECO:0000313" key="20">
    <source>
        <dbReference type="Proteomes" id="UP001221898"/>
    </source>
</evidence>
<evidence type="ECO:0000256" key="1">
    <source>
        <dbReference type="ARBA" id="ARBA00004479"/>
    </source>
</evidence>
<evidence type="ECO:0000256" key="16">
    <source>
        <dbReference type="RuleBase" id="RU003762"/>
    </source>
</evidence>
<dbReference type="Gene3D" id="2.60.40.1510">
    <property type="entry name" value="ntegrin, alpha v. Chain A, domain 3"/>
    <property type="match status" value="1"/>
</dbReference>
<dbReference type="Gene3D" id="1.20.5.930">
    <property type="entry name" value="Bicelle-embedded integrin alpha(iib) transmembrane segment"/>
    <property type="match status" value="1"/>
</dbReference>
<keyword evidence="4" id="KW-0479">Metal-binding</keyword>
<keyword evidence="14" id="KW-0325">Glycoprotein</keyword>
<organism evidence="19 20">
    <name type="scientific">Aldrovandia affinis</name>
    <dbReference type="NCBI Taxonomy" id="143900"/>
    <lineage>
        <taxon>Eukaryota</taxon>
        <taxon>Metazoa</taxon>
        <taxon>Chordata</taxon>
        <taxon>Craniata</taxon>
        <taxon>Vertebrata</taxon>
        <taxon>Euteleostomi</taxon>
        <taxon>Actinopterygii</taxon>
        <taxon>Neopterygii</taxon>
        <taxon>Teleostei</taxon>
        <taxon>Notacanthiformes</taxon>
        <taxon>Halosauridae</taxon>
        <taxon>Aldrovandia</taxon>
    </lineage>
</organism>
<dbReference type="Pfam" id="PF08441">
    <property type="entry name" value="Integrin_A_Ig_1"/>
    <property type="match status" value="1"/>
</dbReference>
<dbReference type="GO" id="GO:0033627">
    <property type="term" value="P:cell adhesion mediated by integrin"/>
    <property type="evidence" value="ECO:0007669"/>
    <property type="project" value="TreeGrafter"/>
</dbReference>
<comment type="similarity">
    <text evidence="2 16">Belongs to the integrin alpha chain family.</text>
</comment>
<evidence type="ECO:0000256" key="15">
    <source>
        <dbReference type="PROSITE-ProRule" id="PRU00803"/>
    </source>
</evidence>
<keyword evidence="10 16" id="KW-0401">Integrin</keyword>
<dbReference type="PRINTS" id="PR01185">
    <property type="entry name" value="INTEGRINA"/>
</dbReference>
<dbReference type="AlphaFoldDB" id="A0AAD7SLU8"/>
<dbReference type="InterPro" id="IPR032695">
    <property type="entry name" value="Integrin_dom_sf"/>
</dbReference>
<feature type="domain" description="VWFA" evidence="18">
    <location>
        <begin position="194"/>
        <end position="374"/>
    </location>
</feature>
<feature type="repeat" description="FG-GAP" evidence="15">
    <location>
        <begin position="549"/>
        <end position="610"/>
    </location>
</feature>
<comment type="subcellular location">
    <subcellularLocation>
        <location evidence="1 16">Membrane</location>
        <topology evidence="1 16">Single-pass type I membrane protein</topology>
    </subcellularLocation>
</comment>
<evidence type="ECO:0000256" key="4">
    <source>
        <dbReference type="ARBA" id="ARBA00022723"/>
    </source>
</evidence>
<feature type="chain" id="PRO_5041780906" description="VWFA domain-containing protein" evidence="16">
    <location>
        <begin position="17"/>
        <end position="1091"/>
    </location>
</feature>
<evidence type="ECO:0000313" key="19">
    <source>
        <dbReference type="EMBL" id="KAJ8403836.1"/>
    </source>
</evidence>
<dbReference type="Proteomes" id="UP001221898">
    <property type="component" value="Unassembled WGS sequence"/>
</dbReference>
<keyword evidence="5 16" id="KW-0732">Signal</keyword>
<dbReference type="GO" id="GO:0098609">
    <property type="term" value="P:cell-cell adhesion"/>
    <property type="evidence" value="ECO:0007669"/>
    <property type="project" value="TreeGrafter"/>
</dbReference>
<protein>
    <recommendedName>
        <fullName evidence="18">VWFA domain-containing protein</fullName>
    </recommendedName>
</protein>
<evidence type="ECO:0000256" key="6">
    <source>
        <dbReference type="ARBA" id="ARBA00022737"/>
    </source>
</evidence>
<dbReference type="GO" id="GO:0008305">
    <property type="term" value="C:integrin complex"/>
    <property type="evidence" value="ECO:0007669"/>
    <property type="project" value="InterPro"/>
</dbReference>
<dbReference type="Pfam" id="PF00092">
    <property type="entry name" value="VWA"/>
    <property type="match status" value="1"/>
</dbReference>
<dbReference type="EMBL" id="JAINUG010000056">
    <property type="protein sequence ID" value="KAJ8403836.1"/>
    <property type="molecule type" value="Genomic_DNA"/>
</dbReference>
<dbReference type="GO" id="GO:0007229">
    <property type="term" value="P:integrin-mediated signaling pathway"/>
    <property type="evidence" value="ECO:0007669"/>
    <property type="project" value="UniProtKB-KW"/>
</dbReference>
<dbReference type="GO" id="GO:0007160">
    <property type="term" value="P:cell-matrix adhesion"/>
    <property type="evidence" value="ECO:0007669"/>
    <property type="project" value="TreeGrafter"/>
</dbReference>
<dbReference type="SUPFAM" id="SSF53300">
    <property type="entry name" value="vWA-like"/>
    <property type="match status" value="1"/>
</dbReference>
<evidence type="ECO:0000256" key="17">
    <source>
        <dbReference type="SAM" id="MobiDB-lite"/>
    </source>
</evidence>
<dbReference type="PROSITE" id="PS51470">
    <property type="entry name" value="FG_GAP"/>
    <property type="match status" value="3"/>
</dbReference>
<dbReference type="PRINTS" id="PR00453">
    <property type="entry name" value="VWFADOMAIN"/>
</dbReference>
<dbReference type="PANTHER" id="PTHR23220">
    <property type="entry name" value="INTEGRIN ALPHA"/>
    <property type="match status" value="1"/>
</dbReference>
<evidence type="ECO:0000259" key="18">
    <source>
        <dbReference type="PROSITE" id="PS50234"/>
    </source>
</evidence>
<evidence type="ECO:0000256" key="12">
    <source>
        <dbReference type="ARBA" id="ARBA00023157"/>
    </source>
</evidence>
<name>A0AAD7SLU8_9TELE</name>
<proteinExistence type="inferred from homology"/>
<gene>
    <name evidence="19" type="ORF">AAFF_G00347040</name>
</gene>
<feature type="signal peptide" evidence="16">
    <location>
        <begin position="1"/>
        <end position="16"/>
    </location>
</feature>
<keyword evidence="9 16" id="KW-1133">Transmembrane helix</keyword>
<keyword evidence="3 16" id="KW-0812">Transmembrane</keyword>
<feature type="transmembrane region" description="Helical" evidence="16">
    <location>
        <begin position="1054"/>
        <end position="1073"/>
    </location>
</feature>
<evidence type="ECO:0000256" key="14">
    <source>
        <dbReference type="ARBA" id="ARBA00023180"/>
    </source>
</evidence>
<dbReference type="SMART" id="SM00327">
    <property type="entry name" value="VWA"/>
    <property type="match status" value="1"/>
</dbReference>
<evidence type="ECO:0000256" key="2">
    <source>
        <dbReference type="ARBA" id="ARBA00008054"/>
    </source>
</evidence>
<dbReference type="InterPro" id="IPR036465">
    <property type="entry name" value="vWFA_dom_sf"/>
</dbReference>
<evidence type="ECO:0000256" key="8">
    <source>
        <dbReference type="ARBA" id="ARBA00022889"/>
    </source>
</evidence>
<dbReference type="SUPFAM" id="SSF69179">
    <property type="entry name" value="Integrin domains"/>
    <property type="match status" value="2"/>
</dbReference>
<dbReference type="PANTHER" id="PTHR23220:SF79">
    <property type="entry name" value="INTEGRIN ALPHA-E"/>
    <property type="match status" value="1"/>
</dbReference>
<dbReference type="GO" id="GO:0009897">
    <property type="term" value="C:external side of plasma membrane"/>
    <property type="evidence" value="ECO:0007669"/>
    <property type="project" value="TreeGrafter"/>
</dbReference>
<evidence type="ECO:0000256" key="5">
    <source>
        <dbReference type="ARBA" id="ARBA00022729"/>
    </source>
</evidence>
<dbReference type="InterPro" id="IPR013649">
    <property type="entry name" value="Integrin_alpha_Ig-like_1"/>
</dbReference>
<dbReference type="Gene3D" id="2.60.40.1460">
    <property type="entry name" value="Integrin domains. Chain A, domain 2"/>
    <property type="match status" value="1"/>
</dbReference>
<evidence type="ECO:0000256" key="7">
    <source>
        <dbReference type="ARBA" id="ARBA00022837"/>
    </source>
</evidence>
<dbReference type="SUPFAM" id="SSF69318">
    <property type="entry name" value="Integrin alpha N-terminal domain"/>
    <property type="match status" value="1"/>
</dbReference>
<feature type="region of interest" description="Disordered" evidence="17">
    <location>
        <begin position="170"/>
        <end position="191"/>
    </location>
</feature>
<dbReference type="SMART" id="SM00191">
    <property type="entry name" value="Int_alpha"/>
    <property type="match status" value="3"/>
</dbReference>
<keyword evidence="20" id="KW-1185">Reference proteome</keyword>
<evidence type="ECO:0000256" key="11">
    <source>
        <dbReference type="ARBA" id="ARBA00023136"/>
    </source>
</evidence>
<accession>A0AAD7SLU8</accession>
<dbReference type="Pfam" id="PF01839">
    <property type="entry name" value="FG-GAP"/>
    <property type="match status" value="2"/>
</dbReference>
<keyword evidence="8 16" id="KW-0130">Cell adhesion</keyword>
<dbReference type="Gene3D" id="2.130.10.130">
    <property type="entry name" value="Integrin alpha, N-terminal"/>
    <property type="match status" value="1"/>
</dbReference>
<dbReference type="Gene3D" id="3.40.50.410">
    <property type="entry name" value="von Willebrand factor, type A domain"/>
    <property type="match status" value="1"/>
</dbReference>
<dbReference type="InterPro" id="IPR000413">
    <property type="entry name" value="Integrin_alpha"/>
</dbReference>
<reference evidence="19" key="1">
    <citation type="journal article" date="2023" name="Science">
        <title>Genome structures resolve the early diversification of teleost fishes.</title>
        <authorList>
            <person name="Parey E."/>
            <person name="Louis A."/>
            <person name="Montfort J."/>
            <person name="Bouchez O."/>
            <person name="Roques C."/>
            <person name="Iampietro C."/>
            <person name="Lluch J."/>
            <person name="Castinel A."/>
            <person name="Donnadieu C."/>
            <person name="Desvignes T."/>
            <person name="Floi Bucao C."/>
            <person name="Jouanno E."/>
            <person name="Wen M."/>
            <person name="Mejri S."/>
            <person name="Dirks R."/>
            <person name="Jansen H."/>
            <person name="Henkel C."/>
            <person name="Chen W.J."/>
            <person name="Zahm M."/>
            <person name="Cabau C."/>
            <person name="Klopp C."/>
            <person name="Thompson A.W."/>
            <person name="Robinson-Rechavi M."/>
            <person name="Braasch I."/>
            <person name="Lecointre G."/>
            <person name="Bobe J."/>
            <person name="Postlethwait J.H."/>
            <person name="Berthelot C."/>
            <person name="Roest Crollius H."/>
            <person name="Guiguen Y."/>
        </authorList>
    </citation>
    <scope>NUCLEOTIDE SEQUENCE</scope>
    <source>
        <strain evidence="19">NC1722</strain>
    </source>
</reference>
<sequence length="1091" mass="121282">MIHGFILLTVTCATAGFNIFTKPVNHFKREGENLFGQAIIETQQGVLVTSPNSATESVFHCILGKGCSKVNLSENARKGLKPIVSVAKKLDEHQHMVCQQVRKRKAINEDLNGHCTLLVDLKKTDEISPASLVVEQMKRNNTTNNNNNNNNNNNGEPVILDADQSLLRKRRQTSDNKSNNNNNEDEDDEDAGTEIVFVLDGSGSIDKDDFEIAKDFVSKVMVKIWETCFSCEFAVVQYGMTIRTELLLLENDNVTKALEKVKNIQQIYHYTKTASAINHVLEHVFVAENGSKENSKKMLIVMTDGDIFFDPMNLTVVLSSPKMENILRFAIGVGNALTKDKGIKELKEIASDPDDKHLFMVNNYAALAGILSNLEKTITAIEGIQQGAGFLFELAEAGFSSHFAHDGNLMFGAVGAYDWSGGLILKHPKDGHVTFLNDSSTAPRFSYLGYSVVSALGFTDSLYVSGAPRYNLSGSVHVFNNKSLRLTQMLLGDQVGSYFGSELCVLDFDKDGKTDYLMVGAPYFHIKGEEGKVYVYRLNQAQGQFDEEATEWRGADGYVFAMFGSAIVSIGDIDRNGFNDVAVGAPLEEDASGSSGSIYIFNGYKEGIRQHFSQRISPTDLEEKLRYFGRSISRMPDPQKNREHIIVGSEGAVTVLQALPVIVFNPRMTMDPPNLPSAETGANLNNIPVTLKICFNTVKKIKGNWGERQLPISYEVNLDAAQETKRLYFGTSASWRATFDLTQEKECLETIHLKFTSCSDCFSPIKIQLSFSLPFNYSAGPPLYVLDKFSPTELTTELPFRRDCVKCEAKVSLSESKLSMDTIVIGRTQDLSISFNLTNRGDGSYMTTLVLTYPRILLFNKLSKPSDTLIICANEERHTNSQLKCNIMYPVLKRDAQVSFSISWQVVAQQTPKTNPQFLTMKSGGETEKQTLTFEFEIYGENKYNATVNISITVQARHTELQIKEIPKDKCRHVLQGRAKTSHEPHLIQCDVREMPDTIVIKADASIKAVEDMIKANVTVYFDGEQYDTTQRGHSELVEVPIIKPEIVKSTSTIIGGSIGGFLLLAAIIAGLIKCGFFRSRYSVEKPEDSN</sequence>